<organism evidence="4 5">
    <name type="scientific">Microbacterium enclense</name>
    <dbReference type="NCBI Taxonomy" id="993073"/>
    <lineage>
        <taxon>Bacteria</taxon>
        <taxon>Bacillati</taxon>
        <taxon>Actinomycetota</taxon>
        <taxon>Actinomycetes</taxon>
        <taxon>Micrococcales</taxon>
        <taxon>Microbacteriaceae</taxon>
        <taxon>Microbacterium</taxon>
    </lineage>
</organism>
<accession>A0A1G6REF9</accession>
<sequence length="263" mass="28837">MSKQQRGPADDAVADAVAGMSEHDTMSDDYRAGYLAGYTDRQGEVDRLENDADRLYRAAYGEERRIPGHYVTRAELEQRRSLSEPPVEITRRDALASWGIELPADEHPEATAADAAPQIPSTSTGRTNRTSRRRHMSTRTITGNLAADPEAVQAGRVQIVKLRVIENTGEYRAGEWTPHEAPTTHFVEAKFELGEHVLASLHKGDAVIVVGYERTVAWGEGEDRRTGRVLEADAIGPNLTRATAVVTTVTRRAPRRSAAAAAE</sequence>
<proteinExistence type="predicted"/>
<protein>
    <submittedName>
        <fullName evidence="4">Single-strand binding protein family protein</fullName>
    </submittedName>
</protein>
<dbReference type="OrthoDB" id="5069407at2"/>
<dbReference type="STRING" id="993073.AS029_16090"/>
<name>A0A1G6REF9_9MICO</name>
<dbReference type="Gene3D" id="2.40.50.140">
    <property type="entry name" value="Nucleic acid-binding proteins"/>
    <property type="match status" value="1"/>
</dbReference>
<dbReference type="PROSITE" id="PS50935">
    <property type="entry name" value="SSB"/>
    <property type="match status" value="1"/>
</dbReference>
<dbReference type="RefSeq" id="WP_058233614.1">
    <property type="nucleotide sequence ID" value="NZ_FMYG01000011.1"/>
</dbReference>
<keyword evidence="1 2" id="KW-0238">DNA-binding</keyword>
<evidence type="ECO:0000256" key="2">
    <source>
        <dbReference type="PROSITE-ProRule" id="PRU00252"/>
    </source>
</evidence>
<evidence type="ECO:0000256" key="1">
    <source>
        <dbReference type="ARBA" id="ARBA00023125"/>
    </source>
</evidence>
<dbReference type="CDD" id="cd04496">
    <property type="entry name" value="SSB_OBF"/>
    <property type="match status" value="1"/>
</dbReference>
<dbReference type="Proteomes" id="UP000183203">
    <property type="component" value="Unassembled WGS sequence"/>
</dbReference>
<dbReference type="InterPro" id="IPR012340">
    <property type="entry name" value="NA-bd_OB-fold"/>
</dbReference>
<evidence type="ECO:0000313" key="4">
    <source>
        <dbReference type="EMBL" id="SDD02417.1"/>
    </source>
</evidence>
<dbReference type="InterPro" id="IPR000424">
    <property type="entry name" value="Primosome_PriB/ssb"/>
</dbReference>
<dbReference type="GO" id="GO:0003697">
    <property type="term" value="F:single-stranded DNA binding"/>
    <property type="evidence" value="ECO:0007669"/>
    <property type="project" value="InterPro"/>
</dbReference>
<dbReference type="EMBL" id="FMYG01000011">
    <property type="protein sequence ID" value="SDD02417.1"/>
    <property type="molecule type" value="Genomic_DNA"/>
</dbReference>
<feature type="region of interest" description="Disordered" evidence="3">
    <location>
        <begin position="110"/>
        <end position="136"/>
    </location>
</feature>
<gene>
    <name evidence="4" type="ORF">SAMN05216418_0090</name>
</gene>
<dbReference type="SUPFAM" id="SSF50249">
    <property type="entry name" value="Nucleic acid-binding proteins"/>
    <property type="match status" value="1"/>
</dbReference>
<reference evidence="4 5" key="1">
    <citation type="submission" date="2016-09" db="EMBL/GenBank/DDBJ databases">
        <authorList>
            <person name="Capua I."/>
            <person name="De Benedictis P."/>
            <person name="Joannis T."/>
            <person name="Lombin L.H."/>
            <person name="Cattoli G."/>
        </authorList>
    </citation>
    <scope>NUCLEOTIDE SEQUENCE [LARGE SCALE GENOMIC DNA]</scope>
    <source>
        <strain evidence="4 5">NIO-1002</strain>
    </source>
</reference>
<dbReference type="AlphaFoldDB" id="A0A1G6REF9"/>
<evidence type="ECO:0000256" key="3">
    <source>
        <dbReference type="SAM" id="MobiDB-lite"/>
    </source>
</evidence>
<feature type="region of interest" description="Disordered" evidence="3">
    <location>
        <begin position="1"/>
        <end position="25"/>
    </location>
</feature>
<evidence type="ECO:0000313" key="5">
    <source>
        <dbReference type="Proteomes" id="UP000183203"/>
    </source>
</evidence>